<name>A0A314LCX4_NICAT</name>
<dbReference type="EMBL" id="MJEQ01000151">
    <property type="protein sequence ID" value="OIT39007.1"/>
    <property type="molecule type" value="Genomic_DNA"/>
</dbReference>
<gene>
    <name evidence="4" type="primary">BAHD1_6</name>
    <name evidence="4" type="ORF">A4A49_15252</name>
</gene>
<keyword evidence="2" id="KW-0808">Transferase</keyword>
<reference evidence="4" key="1">
    <citation type="submission" date="2016-11" db="EMBL/GenBank/DDBJ databases">
        <title>The genome of Nicotiana attenuata.</title>
        <authorList>
            <person name="Xu S."/>
            <person name="Brockmoeller T."/>
            <person name="Gaquerel E."/>
            <person name="Navarro A."/>
            <person name="Kuhl H."/>
            <person name="Gase K."/>
            <person name="Ling Z."/>
            <person name="Zhou W."/>
            <person name="Kreitzer C."/>
            <person name="Stanke M."/>
            <person name="Tang H."/>
            <person name="Lyons E."/>
            <person name="Pandey P."/>
            <person name="Pandey S.P."/>
            <person name="Timmermann B."/>
            <person name="Baldwin I.T."/>
        </authorList>
    </citation>
    <scope>NUCLEOTIDE SEQUENCE [LARGE SCALE GENOMIC DNA]</scope>
    <source>
        <strain evidence="4">UT</strain>
    </source>
</reference>
<dbReference type="Gene3D" id="3.30.559.10">
    <property type="entry name" value="Chloramphenicol acetyltransferase-like domain"/>
    <property type="match status" value="2"/>
</dbReference>
<dbReference type="SMR" id="A0A314LCX4"/>
<dbReference type="Pfam" id="PF02458">
    <property type="entry name" value="Transferase"/>
    <property type="match status" value="1"/>
</dbReference>
<keyword evidence="3 4" id="KW-0012">Acyltransferase</keyword>
<proteinExistence type="inferred from homology"/>
<protein>
    <submittedName>
        <fullName evidence="4">Bahd acyltransferase</fullName>
    </submittedName>
</protein>
<dbReference type="GO" id="GO:0016746">
    <property type="term" value="F:acyltransferase activity"/>
    <property type="evidence" value="ECO:0007669"/>
    <property type="project" value="UniProtKB-KW"/>
</dbReference>
<dbReference type="PANTHER" id="PTHR31623">
    <property type="entry name" value="F21J9.9"/>
    <property type="match status" value="1"/>
</dbReference>
<feature type="non-terminal residue" evidence="4">
    <location>
        <position position="1"/>
    </location>
</feature>
<dbReference type="InterPro" id="IPR023213">
    <property type="entry name" value="CAT-like_dom_sf"/>
</dbReference>
<accession>A0A314LCX4</accession>
<organism evidence="4 5">
    <name type="scientific">Nicotiana attenuata</name>
    <name type="common">Coyote tobacco</name>
    <dbReference type="NCBI Taxonomy" id="49451"/>
    <lineage>
        <taxon>Eukaryota</taxon>
        <taxon>Viridiplantae</taxon>
        <taxon>Streptophyta</taxon>
        <taxon>Embryophyta</taxon>
        <taxon>Tracheophyta</taxon>
        <taxon>Spermatophyta</taxon>
        <taxon>Magnoliopsida</taxon>
        <taxon>eudicotyledons</taxon>
        <taxon>Gunneridae</taxon>
        <taxon>Pentapetalae</taxon>
        <taxon>asterids</taxon>
        <taxon>lamiids</taxon>
        <taxon>Solanales</taxon>
        <taxon>Solanaceae</taxon>
        <taxon>Nicotianoideae</taxon>
        <taxon>Nicotianeae</taxon>
        <taxon>Nicotiana</taxon>
    </lineage>
</organism>
<evidence type="ECO:0000313" key="4">
    <source>
        <dbReference type="EMBL" id="OIT39007.1"/>
    </source>
</evidence>
<dbReference type="AlphaFoldDB" id="A0A314LCX4"/>
<dbReference type="Proteomes" id="UP000187609">
    <property type="component" value="Unassembled WGS sequence"/>
</dbReference>
<comment type="similarity">
    <text evidence="1">Belongs to the plant acyltransferase family.</text>
</comment>
<evidence type="ECO:0000256" key="3">
    <source>
        <dbReference type="ARBA" id="ARBA00023315"/>
    </source>
</evidence>
<evidence type="ECO:0000256" key="2">
    <source>
        <dbReference type="ARBA" id="ARBA00022679"/>
    </source>
</evidence>
<evidence type="ECO:0000256" key="1">
    <source>
        <dbReference type="ARBA" id="ARBA00009861"/>
    </source>
</evidence>
<dbReference type="Gramene" id="OIT39007">
    <property type="protein sequence ID" value="OIT39007"/>
    <property type="gene ID" value="A4A49_15252"/>
</dbReference>
<evidence type="ECO:0000313" key="5">
    <source>
        <dbReference type="Proteomes" id="UP000187609"/>
    </source>
</evidence>
<sequence length="456" mass="51641">LSVLPKFETMDVKVLSKENIKPSVPTPQHLRNYKISFLDQFAPSSYIPVILFYNNANVVDDHLNIEKALASDLLKKSLAETLSYYYPLAGRFKDLNSIECNDDGVLYMEAQANFHLSMFLENPDIPFLNKFLPCKGNCLEQSCKPLLAVQTTTFECSGRAIGVCMLHKVIDASTMSAFLKTWAKLTHGEGDKTLGPDFTSAISLFPPIESLPSKFIRNFENFYFQGSKSPMRRFLFDSKAIKALKANTSSQSVPFPSKIEALTTFLCKRIATASKFLTDAPKTLVITHVANLRPRIEPPLPQNSFGNLLWIPFAFYDPLDASIELPDLAIMLREVFAQLTAENIKDIDSESTFTTLNEWLESVSTNENIKIFRFTSWCNMGIYDVNYGWGKPIWVAHMGDLDAANIRSKHQFVFLESACKEEIELWIASDDEEIRIVEKDPEFLAYAKPNPSIWMN</sequence>
<comment type="caution">
    <text evidence="4">The sequence shown here is derived from an EMBL/GenBank/DDBJ whole genome shotgun (WGS) entry which is preliminary data.</text>
</comment>
<dbReference type="PANTHER" id="PTHR31623:SF21">
    <property type="entry name" value="VINORINE SYNTHASE-LIKE"/>
    <property type="match status" value="1"/>
</dbReference>
<keyword evidence="5" id="KW-1185">Reference proteome</keyword>